<dbReference type="InterPro" id="IPR036424">
    <property type="entry name" value="UPP_synth-like_sf"/>
</dbReference>
<protein>
    <recommendedName>
        <fullName evidence="3">Alkyl transferase</fullName>
        <ecNumber evidence="3">2.5.1.-</ecNumber>
    </recommendedName>
</protein>
<evidence type="ECO:0000256" key="1">
    <source>
        <dbReference type="ARBA" id="ARBA00005432"/>
    </source>
</evidence>
<proteinExistence type="inferred from homology"/>
<sequence>MTLASQEPASVSSKSFSSPVARDQPASCWGRVQKALRQFCGSILKAGPVPEHVAIIMDGNRRFATGRQLARQEGHTFGYRKLEEALEWCAAPLPLTQESSLIQKYGVRVRVLGELSLLPAAVQQAAHRITAATARHTTCTLNICFSYTSSQEMARAVQRTRLELQQRPDASDCEVEHLLESHLDTQGVPPVELLIRTSGEHRLSNFLLWQSAFAQLVFLDVLWPDFSFWSFLCALLDYQRHACHLKGLFQRTAVSRPASTPG</sequence>
<keyword evidence="2 3" id="KW-0808">Transferase</keyword>
<evidence type="ECO:0000256" key="4">
    <source>
        <dbReference type="SAM" id="MobiDB-lite"/>
    </source>
</evidence>
<dbReference type="EMBL" id="JALJOS010000023">
    <property type="protein sequence ID" value="KAK9825747.1"/>
    <property type="molecule type" value="Genomic_DNA"/>
</dbReference>
<dbReference type="PANTHER" id="PTHR10291:SF43">
    <property type="entry name" value="DEHYDRODOLICHYL DIPHOSPHATE SYNTHASE COMPLEX SUBUNIT DHDDS"/>
    <property type="match status" value="1"/>
</dbReference>
<dbReference type="PANTHER" id="PTHR10291">
    <property type="entry name" value="DEHYDRODOLICHYL DIPHOSPHATE SYNTHASE FAMILY MEMBER"/>
    <property type="match status" value="1"/>
</dbReference>
<dbReference type="Proteomes" id="UP001438707">
    <property type="component" value="Unassembled WGS sequence"/>
</dbReference>
<dbReference type="PROSITE" id="PS01066">
    <property type="entry name" value="UPP_SYNTHASE"/>
    <property type="match status" value="1"/>
</dbReference>
<dbReference type="EC" id="2.5.1.-" evidence="3"/>
<dbReference type="GO" id="GO:0045547">
    <property type="term" value="F:ditrans,polycis-polyprenyl diphosphate synthase [(2E,6E)-farnesyl diphosphate specific] activity"/>
    <property type="evidence" value="ECO:0007669"/>
    <property type="project" value="TreeGrafter"/>
</dbReference>
<dbReference type="CDD" id="cd00475">
    <property type="entry name" value="Cis_IPPS"/>
    <property type="match status" value="1"/>
</dbReference>
<dbReference type="InterPro" id="IPR001441">
    <property type="entry name" value="UPP_synth-like"/>
</dbReference>
<gene>
    <name evidence="5" type="ORF">WJX74_003947</name>
</gene>
<evidence type="ECO:0000313" key="5">
    <source>
        <dbReference type="EMBL" id="KAK9825747.1"/>
    </source>
</evidence>
<accession>A0AAW1QW89</accession>
<keyword evidence="6" id="KW-1185">Reference proteome</keyword>
<name>A0AAW1QW89_9CHLO</name>
<dbReference type="GO" id="GO:0016094">
    <property type="term" value="P:polyprenol biosynthetic process"/>
    <property type="evidence" value="ECO:0007669"/>
    <property type="project" value="TreeGrafter"/>
</dbReference>
<comment type="caution">
    <text evidence="5">The sequence shown here is derived from an EMBL/GenBank/DDBJ whole genome shotgun (WGS) entry which is preliminary data.</text>
</comment>
<dbReference type="Pfam" id="PF01255">
    <property type="entry name" value="Prenyltransf"/>
    <property type="match status" value="2"/>
</dbReference>
<reference evidence="5 6" key="1">
    <citation type="journal article" date="2024" name="Nat. Commun.">
        <title>Phylogenomics reveals the evolutionary origins of lichenization in chlorophyte algae.</title>
        <authorList>
            <person name="Puginier C."/>
            <person name="Libourel C."/>
            <person name="Otte J."/>
            <person name="Skaloud P."/>
            <person name="Haon M."/>
            <person name="Grisel S."/>
            <person name="Petersen M."/>
            <person name="Berrin J.G."/>
            <person name="Delaux P.M."/>
            <person name="Dal Grande F."/>
            <person name="Keller J."/>
        </authorList>
    </citation>
    <scope>NUCLEOTIDE SEQUENCE [LARGE SCALE GENOMIC DNA]</scope>
    <source>
        <strain evidence="5 6">SAG 2145</strain>
    </source>
</reference>
<organism evidence="5 6">
    <name type="scientific">Apatococcus lobatus</name>
    <dbReference type="NCBI Taxonomy" id="904363"/>
    <lineage>
        <taxon>Eukaryota</taxon>
        <taxon>Viridiplantae</taxon>
        <taxon>Chlorophyta</taxon>
        <taxon>core chlorophytes</taxon>
        <taxon>Trebouxiophyceae</taxon>
        <taxon>Chlorellales</taxon>
        <taxon>Chlorellaceae</taxon>
        <taxon>Apatococcus</taxon>
    </lineage>
</organism>
<dbReference type="AlphaFoldDB" id="A0AAW1QW89"/>
<dbReference type="NCBIfam" id="TIGR00055">
    <property type="entry name" value="uppS"/>
    <property type="match status" value="1"/>
</dbReference>
<evidence type="ECO:0000313" key="6">
    <source>
        <dbReference type="Proteomes" id="UP001438707"/>
    </source>
</evidence>
<comment type="similarity">
    <text evidence="1 3">Belongs to the UPP synthase family.</text>
</comment>
<evidence type="ECO:0000256" key="2">
    <source>
        <dbReference type="ARBA" id="ARBA00022679"/>
    </source>
</evidence>
<dbReference type="Gene3D" id="3.40.1180.10">
    <property type="entry name" value="Decaprenyl diphosphate synthase-like"/>
    <property type="match status" value="2"/>
</dbReference>
<feature type="region of interest" description="Disordered" evidence="4">
    <location>
        <begin position="1"/>
        <end position="23"/>
    </location>
</feature>
<dbReference type="InterPro" id="IPR018520">
    <property type="entry name" value="UPP_synth-like_CS"/>
</dbReference>
<dbReference type="GO" id="GO:0005783">
    <property type="term" value="C:endoplasmic reticulum"/>
    <property type="evidence" value="ECO:0007669"/>
    <property type="project" value="TreeGrafter"/>
</dbReference>
<dbReference type="SUPFAM" id="SSF64005">
    <property type="entry name" value="Undecaprenyl diphosphate synthase"/>
    <property type="match status" value="1"/>
</dbReference>
<evidence type="ECO:0000256" key="3">
    <source>
        <dbReference type="RuleBase" id="RU363018"/>
    </source>
</evidence>